<dbReference type="STRING" id="238.BBD35_00455"/>
<reference evidence="1 2" key="1">
    <citation type="submission" date="2016-11" db="EMBL/GenBank/DDBJ databases">
        <title>Genome sequence and comparative genomic analysis of clinical strain Elizabethkingia meningoseptica 61421 PRCM.</title>
        <authorList>
            <person name="Wang M."/>
            <person name="Hu S."/>
            <person name="Cao L."/>
            <person name="Jiang T."/>
            <person name="Zhou Y."/>
            <person name="Ming D."/>
        </authorList>
    </citation>
    <scope>NUCLEOTIDE SEQUENCE [LARGE SCALE GENOMIC DNA]</scope>
    <source>
        <strain evidence="1 2">61421 PRCM</strain>
    </source>
</reference>
<sequence length="353" mass="40757">MKFEVYADRELLETILLESNRYENWNNILKHHSDVYVNMSQNDYDTNIALVEESILFQYLQDTGGKEPIPNEQFFIDFEADNSIVENRPLSTFFFNKKDVEINSLKKQFGLLFQNEKINDTILSKKFQKNCNKNDVYNNAGLIGWKAIMPIPDFCYNSLIITDPHLFNNDKLINGVTINFGVENIINFLDLILPKNLGVDFHLLIVSSRQNSGLSEPKMQSIYNDLNARISVLRLFSIKLELVITPDTIHRRNSYSNYHLMNCDKGFKIFSVDDPSKVQDDNNFKYFDIFEITNPNFGDAHYKELIEEVPKIKSGVNTSLNTIRAIGGNLEDKKCYGLAVGNVIQNRLINHFP</sequence>
<dbReference type="Proteomes" id="UP000188947">
    <property type="component" value="Unassembled WGS sequence"/>
</dbReference>
<comment type="caution">
    <text evidence="1">The sequence shown here is derived from an EMBL/GenBank/DDBJ whole genome shotgun (WGS) entry which is preliminary data.</text>
</comment>
<proteinExistence type="predicted"/>
<dbReference type="EMBL" id="MPOG01000011">
    <property type="protein sequence ID" value="OOH95159.1"/>
    <property type="molecule type" value="Genomic_DNA"/>
</dbReference>
<evidence type="ECO:0000313" key="1">
    <source>
        <dbReference type="EMBL" id="OOH95159.1"/>
    </source>
</evidence>
<name>A0A1T3EZW9_ELIME</name>
<gene>
    <name evidence="1" type="ORF">BMF97_09970</name>
</gene>
<keyword evidence="2" id="KW-1185">Reference proteome</keyword>
<dbReference type="RefSeq" id="WP_077564621.1">
    <property type="nucleotide sequence ID" value="NZ_CP016378.1"/>
</dbReference>
<evidence type="ECO:0000313" key="2">
    <source>
        <dbReference type="Proteomes" id="UP000188947"/>
    </source>
</evidence>
<dbReference type="AlphaFoldDB" id="A0A1T3EZW9"/>
<organism evidence="1 2">
    <name type="scientific">Elizabethkingia meningoseptica</name>
    <name type="common">Chryseobacterium meningosepticum</name>
    <dbReference type="NCBI Taxonomy" id="238"/>
    <lineage>
        <taxon>Bacteria</taxon>
        <taxon>Pseudomonadati</taxon>
        <taxon>Bacteroidota</taxon>
        <taxon>Flavobacteriia</taxon>
        <taxon>Flavobacteriales</taxon>
        <taxon>Weeksellaceae</taxon>
        <taxon>Elizabethkingia</taxon>
    </lineage>
</organism>
<accession>A0A1T3EZW9</accession>
<protein>
    <submittedName>
        <fullName evidence="1">Uncharacterized protein</fullName>
    </submittedName>
</protein>